<evidence type="ECO:0000313" key="2">
    <source>
        <dbReference type="EMBL" id="KDB21666.1"/>
    </source>
</evidence>
<comment type="caution">
    <text evidence="2">The sequence shown here is derived from an EMBL/GenBank/DDBJ whole genome shotgun (WGS) entry which is preliminary data.</text>
</comment>
<feature type="compositionally biased region" description="Pro residues" evidence="1">
    <location>
        <begin position="141"/>
        <end position="151"/>
    </location>
</feature>
<feature type="region of interest" description="Disordered" evidence="1">
    <location>
        <begin position="128"/>
        <end position="151"/>
    </location>
</feature>
<proteinExistence type="predicted"/>
<keyword evidence="3" id="KW-1185">Reference proteome</keyword>
<organism evidence="2 3">
    <name type="scientific">Trichophyton interdigitale (strain MR816)</name>
    <dbReference type="NCBI Taxonomy" id="1215338"/>
    <lineage>
        <taxon>Eukaryota</taxon>
        <taxon>Fungi</taxon>
        <taxon>Dikarya</taxon>
        <taxon>Ascomycota</taxon>
        <taxon>Pezizomycotina</taxon>
        <taxon>Eurotiomycetes</taxon>
        <taxon>Eurotiomycetidae</taxon>
        <taxon>Onygenales</taxon>
        <taxon>Arthrodermataceae</taxon>
        <taxon>Trichophyton</taxon>
    </lineage>
</organism>
<name>A0A059J1D5_TRIIM</name>
<dbReference type="EMBL" id="AOKY01000403">
    <property type="protein sequence ID" value="KDB21666.1"/>
    <property type="molecule type" value="Genomic_DNA"/>
</dbReference>
<evidence type="ECO:0000256" key="1">
    <source>
        <dbReference type="SAM" id="MobiDB-lite"/>
    </source>
</evidence>
<gene>
    <name evidence="2" type="ORF">H109_06412</name>
</gene>
<sequence>MAPKQYSISLNWLRRNLFTRLKSRAEDPTKVVQEFEQYLEATFTHQLEHISASTLDDDTAVISMLNLSYNPDRSIWNLEDKHIYSPSKLLRELGYVTGRSASNEAYIRCALNLILVSCIGEEKRRAGNIHARDQRTQASFQPPPRPTTPDPPEPVLLKFETELCHPVEVQGRRKMLVGKADYTLWYNAQETMGTNLIVLEAKRKHYAGTAVPQLIAYMGIVHRQRKLAGKTNAVVYGIASDSSEFRFWRIDNDSELRKSHVYDWECHTADIVSFIRFIIRAAILESPSTTPYSGEKKKSTLAAYKSNTEDSFDFVTLPGDFSYEEVDDPPDMEY</sequence>
<dbReference type="Proteomes" id="UP000024533">
    <property type="component" value="Unassembled WGS sequence"/>
</dbReference>
<protein>
    <submittedName>
        <fullName evidence="2">Uncharacterized protein</fullName>
    </submittedName>
</protein>
<dbReference type="AlphaFoldDB" id="A0A059J1D5"/>
<dbReference type="OrthoDB" id="2103397at2759"/>
<dbReference type="HOGENOM" id="CLU_056978_0_0_1"/>
<reference evidence="2 3" key="1">
    <citation type="submission" date="2014-02" db="EMBL/GenBank/DDBJ databases">
        <title>The Genome Sequence of Trichophyton interdigitale MR816.</title>
        <authorList>
            <consortium name="The Broad Institute Genomics Platform"/>
            <person name="Cuomo C.A."/>
            <person name="White T.C."/>
            <person name="Graser Y."/>
            <person name="Martinez-Rossi N."/>
            <person name="Heitman J."/>
            <person name="Young S.K."/>
            <person name="Zeng Q."/>
            <person name="Gargeya S."/>
            <person name="Abouelleil A."/>
            <person name="Alvarado L."/>
            <person name="Chapman S.B."/>
            <person name="Gainer-Dewar J."/>
            <person name="Goldberg J."/>
            <person name="Griggs A."/>
            <person name="Gujja S."/>
            <person name="Hansen M."/>
            <person name="Howarth C."/>
            <person name="Imamovic A."/>
            <person name="Larimer J."/>
            <person name="Martinez D."/>
            <person name="Murphy C."/>
            <person name="Pearson M.D."/>
            <person name="Persinoti G."/>
            <person name="Poon T."/>
            <person name="Priest M."/>
            <person name="Roberts A.D."/>
            <person name="Saif S."/>
            <person name="Shea T.D."/>
            <person name="Sykes S.N."/>
            <person name="Wortman J."/>
            <person name="Nusbaum C."/>
            <person name="Birren B."/>
        </authorList>
    </citation>
    <scope>NUCLEOTIDE SEQUENCE [LARGE SCALE GENOMIC DNA]</scope>
    <source>
        <strain evidence="2 3">MR816</strain>
    </source>
</reference>
<evidence type="ECO:0000313" key="3">
    <source>
        <dbReference type="Proteomes" id="UP000024533"/>
    </source>
</evidence>
<accession>A0A059J1D5</accession>
<dbReference type="STRING" id="1215338.A0A059J1D5"/>